<dbReference type="Gene3D" id="3.30.730.10">
    <property type="entry name" value="AP2/ERF domain"/>
    <property type="match status" value="1"/>
</dbReference>
<dbReference type="PANTHER" id="PTHR31194:SF189">
    <property type="entry name" value="AP2_ERF DOMAIN-CONTAINING PROTEIN"/>
    <property type="match status" value="1"/>
</dbReference>
<keyword evidence="3" id="KW-0238">DNA-binding</keyword>
<dbReference type="SUPFAM" id="SSF54171">
    <property type="entry name" value="DNA-binding domain"/>
    <property type="match status" value="1"/>
</dbReference>
<dbReference type="GO" id="GO:0003677">
    <property type="term" value="F:DNA binding"/>
    <property type="evidence" value="ECO:0007669"/>
    <property type="project" value="UniProtKB-KW"/>
</dbReference>
<dbReference type="GO" id="GO:0003700">
    <property type="term" value="F:DNA-binding transcription factor activity"/>
    <property type="evidence" value="ECO:0007669"/>
    <property type="project" value="InterPro"/>
</dbReference>
<dbReference type="GO" id="GO:0005634">
    <property type="term" value="C:nucleus"/>
    <property type="evidence" value="ECO:0007669"/>
    <property type="project" value="UniProtKB-SubCell"/>
</dbReference>
<dbReference type="CDD" id="cd00018">
    <property type="entry name" value="AP2"/>
    <property type="match status" value="1"/>
</dbReference>
<dbReference type="PROSITE" id="PS51032">
    <property type="entry name" value="AP2_ERF"/>
    <property type="match status" value="1"/>
</dbReference>
<dbReference type="AlphaFoldDB" id="A0A7S2TAZ6"/>
<dbReference type="InterPro" id="IPR050913">
    <property type="entry name" value="AP2/ERF_ERF"/>
</dbReference>
<dbReference type="InterPro" id="IPR016177">
    <property type="entry name" value="DNA-bd_dom_sf"/>
</dbReference>
<feature type="domain" description="AP2/ERF" evidence="7">
    <location>
        <begin position="83"/>
        <end position="139"/>
    </location>
</feature>
<evidence type="ECO:0000313" key="8">
    <source>
        <dbReference type="EMBL" id="CAD9724246.1"/>
    </source>
</evidence>
<evidence type="ECO:0000259" key="7">
    <source>
        <dbReference type="PROSITE" id="PS51032"/>
    </source>
</evidence>
<proteinExistence type="predicted"/>
<comment type="subcellular location">
    <subcellularLocation>
        <location evidence="1">Nucleus</location>
    </subcellularLocation>
</comment>
<keyword evidence="5" id="KW-0539">Nucleus</keyword>
<evidence type="ECO:0000256" key="2">
    <source>
        <dbReference type="ARBA" id="ARBA00023015"/>
    </source>
</evidence>
<protein>
    <recommendedName>
        <fullName evidence="7">AP2/ERF domain-containing protein</fullName>
    </recommendedName>
</protein>
<organism evidence="8">
    <name type="scientific">Prorocentrum micans</name>
    <name type="common">Red tide dinoflagellate</name>
    <dbReference type="NCBI Taxonomy" id="2945"/>
    <lineage>
        <taxon>Eukaryota</taxon>
        <taxon>Sar</taxon>
        <taxon>Alveolata</taxon>
        <taxon>Dinophyceae</taxon>
        <taxon>Prorocentrales</taxon>
        <taxon>Prorocentraceae</taxon>
        <taxon>Prorocentrum</taxon>
    </lineage>
</organism>
<dbReference type="SMART" id="SM00380">
    <property type="entry name" value="AP2"/>
    <property type="match status" value="1"/>
</dbReference>
<keyword evidence="2" id="KW-0805">Transcription regulation</keyword>
<name>A0A7S2TAZ6_PROMC</name>
<dbReference type="InterPro" id="IPR036955">
    <property type="entry name" value="AP2/ERF_dom_sf"/>
</dbReference>
<keyword evidence="4" id="KW-0804">Transcription</keyword>
<dbReference type="PANTHER" id="PTHR31194">
    <property type="entry name" value="SHN SHINE , DNA BINDING / TRANSCRIPTION FACTOR"/>
    <property type="match status" value="1"/>
</dbReference>
<evidence type="ECO:0000256" key="4">
    <source>
        <dbReference type="ARBA" id="ARBA00023163"/>
    </source>
</evidence>
<evidence type="ECO:0000256" key="1">
    <source>
        <dbReference type="ARBA" id="ARBA00004123"/>
    </source>
</evidence>
<gene>
    <name evidence="8" type="ORF">PMIC02512_LOCUS1345</name>
</gene>
<evidence type="ECO:0000256" key="5">
    <source>
        <dbReference type="ARBA" id="ARBA00023242"/>
    </source>
</evidence>
<evidence type="ECO:0000256" key="3">
    <source>
        <dbReference type="ARBA" id="ARBA00023125"/>
    </source>
</evidence>
<dbReference type="EMBL" id="HBHN01004569">
    <property type="protein sequence ID" value="CAD9724246.1"/>
    <property type="molecule type" value="Transcribed_RNA"/>
</dbReference>
<evidence type="ECO:0000256" key="6">
    <source>
        <dbReference type="SAM" id="MobiDB-lite"/>
    </source>
</evidence>
<reference evidence="8" key="1">
    <citation type="submission" date="2021-01" db="EMBL/GenBank/DDBJ databases">
        <authorList>
            <person name="Corre E."/>
            <person name="Pelletier E."/>
            <person name="Niang G."/>
            <person name="Scheremetjew M."/>
            <person name="Finn R."/>
            <person name="Kale V."/>
            <person name="Holt S."/>
            <person name="Cochrane G."/>
            <person name="Meng A."/>
            <person name="Brown T."/>
            <person name="Cohen L."/>
        </authorList>
    </citation>
    <scope>NUCLEOTIDE SEQUENCE</scope>
    <source>
        <strain evidence="8">CCCM 845</strain>
    </source>
</reference>
<accession>A0A7S2TAZ6</accession>
<dbReference type="InterPro" id="IPR001471">
    <property type="entry name" value="AP2/ERF_dom"/>
</dbReference>
<feature type="region of interest" description="Disordered" evidence="6">
    <location>
        <begin position="1"/>
        <end position="29"/>
    </location>
</feature>
<sequence>MVEETRFPEIMSAAGNPQQPQQQLLGRKRKTCTNTVTIDEAENLIPGTPRKLEEVVPVNKGNESISPRATKKVKKTTKKGSSKYRGVCWLKERKAWRARIEVGGKREHLGYFNTEEQAALAYDERARCFRGSITRLNFPGIYKSSADATVNMGGNLLNSLKAHESKIQKPLPVKQLSTDTNTLGLYLQMLQRQNLLLQSQTLLNGTSKQTQQFDISNYATSLHQQNLFGLNLAVPPNPVLASTLYPFNLGGILE</sequence>